<dbReference type="PRINTS" id="PR01576">
    <property type="entry name" value="PDEFORMYLASE"/>
</dbReference>
<dbReference type="CDD" id="cd00487">
    <property type="entry name" value="Pep_deformylase"/>
    <property type="match status" value="1"/>
</dbReference>
<dbReference type="PIRSF" id="PIRSF004749">
    <property type="entry name" value="Pep_def"/>
    <property type="match status" value="1"/>
</dbReference>
<evidence type="ECO:0000313" key="4">
    <source>
        <dbReference type="Proteomes" id="UP000286997"/>
    </source>
</evidence>
<accession>A0A3S2XQV2</accession>
<organism evidence="3 4">
    <name type="scientific">Methylobacterium oryzihabitans</name>
    <dbReference type="NCBI Taxonomy" id="2499852"/>
    <lineage>
        <taxon>Bacteria</taxon>
        <taxon>Pseudomonadati</taxon>
        <taxon>Pseudomonadota</taxon>
        <taxon>Alphaproteobacteria</taxon>
        <taxon>Hyphomicrobiales</taxon>
        <taxon>Methylobacteriaceae</taxon>
        <taxon>Methylobacterium</taxon>
    </lineage>
</organism>
<dbReference type="InterPro" id="IPR036821">
    <property type="entry name" value="Peptide_deformylase_sf"/>
</dbReference>
<dbReference type="PANTHER" id="PTHR10458:SF22">
    <property type="entry name" value="PEPTIDE DEFORMYLASE"/>
    <property type="match status" value="1"/>
</dbReference>
<dbReference type="NCBIfam" id="NF009484">
    <property type="entry name" value="PRK12846.1-5"/>
    <property type="match status" value="1"/>
</dbReference>
<evidence type="ECO:0000256" key="2">
    <source>
        <dbReference type="HAMAP-Rule" id="MF_00163"/>
    </source>
</evidence>
<keyword evidence="4" id="KW-1185">Reference proteome</keyword>
<keyword evidence="3" id="KW-0378">Hydrolase</keyword>
<comment type="caution">
    <text evidence="2">Lacks conserved residue(s) required for the propagation of feature annotation.</text>
</comment>
<dbReference type="PANTHER" id="PTHR10458">
    <property type="entry name" value="PEPTIDE DEFORMYLASE"/>
    <property type="match status" value="1"/>
</dbReference>
<gene>
    <name evidence="3" type="ORF">EOE48_05380</name>
</gene>
<name>A0A3S2XQV2_9HYPH</name>
<dbReference type="Proteomes" id="UP000286997">
    <property type="component" value="Unassembled WGS sequence"/>
</dbReference>
<reference evidence="3 4" key="1">
    <citation type="submission" date="2019-01" db="EMBL/GenBank/DDBJ databases">
        <authorList>
            <person name="Chen W.-M."/>
        </authorList>
    </citation>
    <scope>NUCLEOTIDE SEQUENCE [LARGE SCALE GENOMIC DNA]</scope>
    <source>
        <strain evidence="3 4">TER-1</strain>
    </source>
</reference>
<feature type="active site" evidence="2">
    <location>
        <position position="135"/>
    </location>
</feature>
<comment type="similarity">
    <text evidence="1 2">Belongs to the polypeptide deformylase family.</text>
</comment>
<dbReference type="HAMAP" id="MF_00163">
    <property type="entry name" value="Pep_deformylase"/>
    <property type="match status" value="1"/>
</dbReference>
<protein>
    <recommendedName>
        <fullName evidence="2">Peptide deformylase-like</fullName>
    </recommendedName>
    <alternativeName>
        <fullName evidence="2">Polypeptide deformylase-like</fullName>
    </alternativeName>
</protein>
<evidence type="ECO:0000313" key="3">
    <source>
        <dbReference type="EMBL" id="RVU20774.1"/>
    </source>
</evidence>
<dbReference type="InterPro" id="IPR023635">
    <property type="entry name" value="Peptide_deformylase"/>
</dbReference>
<dbReference type="AlphaFoldDB" id="A0A3S2XQV2"/>
<proteinExistence type="inferred from homology"/>
<comment type="caution">
    <text evidence="3">The sequence shown here is derived from an EMBL/GenBank/DDBJ whole genome shotgun (WGS) entry which is preliminary data.</text>
</comment>
<dbReference type="Gene3D" id="3.90.45.10">
    <property type="entry name" value="Peptide deformylase"/>
    <property type="match status" value="1"/>
</dbReference>
<evidence type="ECO:0000256" key="1">
    <source>
        <dbReference type="ARBA" id="ARBA00010759"/>
    </source>
</evidence>
<dbReference type="Pfam" id="PF01327">
    <property type="entry name" value="Pep_deformylase"/>
    <property type="match status" value="1"/>
</dbReference>
<dbReference type="RefSeq" id="WP_127727748.1">
    <property type="nucleotide sequence ID" value="NZ_SACP01000003.1"/>
</dbReference>
<dbReference type="GO" id="GO:0042586">
    <property type="term" value="F:peptide deformylase activity"/>
    <property type="evidence" value="ECO:0007669"/>
    <property type="project" value="InterPro"/>
</dbReference>
<dbReference type="EMBL" id="SACP01000003">
    <property type="protein sequence ID" value="RVU20774.1"/>
    <property type="molecule type" value="Genomic_DNA"/>
</dbReference>
<dbReference type="OrthoDB" id="9804313at2"/>
<sequence length="171" mass="19126">MAVLPVVLYPDPRLRERLAPVTAFGPDLRAAAADLRDTLDHLGAIGLAGPHLGQPVRFTMIRLPEPGAPAGLYVNPEIVWTSPETARHREGSVSLPGLDEEVERPARLRLRYQGLDGAVHEAEASGFLAACLQHEIDQLDGVFWLDRLSRLKRERLLKRHDRRRREAAGRR</sequence>
<dbReference type="SUPFAM" id="SSF56420">
    <property type="entry name" value="Peptide deformylase"/>
    <property type="match status" value="1"/>
</dbReference>